<evidence type="ECO:0000313" key="3">
    <source>
        <dbReference type="EMBL" id="SDY84541.1"/>
    </source>
</evidence>
<dbReference type="InterPro" id="IPR014729">
    <property type="entry name" value="Rossmann-like_a/b/a_fold"/>
</dbReference>
<protein>
    <submittedName>
        <fullName evidence="3">Nucleotide-binding universal stress protein, UspA family</fullName>
    </submittedName>
</protein>
<accession>A0A1H3N6F8</accession>
<dbReference type="SUPFAM" id="SSF52402">
    <property type="entry name" value="Adenine nucleotide alpha hydrolases-like"/>
    <property type="match status" value="2"/>
</dbReference>
<evidence type="ECO:0000256" key="1">
    <source>
        <dbReference type="ARBA" id="ARBA00008791"/>
    </source>
</evidence>
<gene>
    <name evidence="3" type="ORF">SAMN05444412_103120</name>
</gene>
<dbReference type="PANTHER" id="PTHR46268:SF6">
    <property type="entry name" value="UNIVERSAL STRESS PROTEIN UP12"/>
    <property type="match status" value="1"/>
</dbReference>
<dbReference type="InterPro" id="IPR006016">
    <property type="entry name" value="UspA"/>
</dbReference>
<evidence type="ECO:0000259" key="2">
    <source>
        <dbReference type="Pfam" id="PF00582"/>
    </source>
</evidence>
<dbReference type="PANTHER" id="PTHR46268">
    <property type="entry name" value="STRESS RESPONSE PROTEIN NHAX"/>
    <property type="match status" value="1"/>
</dbReference>
<dbReference type="Proteomes" id="UP000199663">
    <property type="component" value="Unassembled WGS sequence"/>
</dbReference>
<sequence length="275" mass="30569">MKRIIVPIDFSSYSEYALLSALKIASKGNSSITCVNVIVSSLDWKSLPDKEKRKNEDILDLEAEAKDKLKAFILEHKSPGVPIEAVVEVGIPHEIIVDIADKQAADLIVIGAYGKGFQEGKFIGSNLQKVLRFANCPVLAVKKTMSGNDLRKMVFASHFNEESKPAFTRMLPLIKQLRCTVHFVYINIPEKFSNSPDASLKMQKYALGLEDIVIHKHIFNHTEAEKGIVEFADTNKMGFIGIATNNRKLASGYLIGVTETVLYKSEIPVLSVKFN</sequence>
<dbReference type="RefSeq" id="WP_019597060.1">
    <property type="nucleotide sequence ID" value="NZ_FNQC01000003.1"/>
</dbReference>
<dbReference type="Gene3D" id="3.40.50.620">
    <property type="entry name" value="HUPs"/>
    <property type="match status" value="2"/>
</dbReference>
<dbReference type="PRINTS" id="PR01438">
    <property type="entry name" value="UNVRSLSTRESS"/>
</dbReference>
<comment type="caution">
    <text evidence="3">The sequence shown here is derived from an EMBL/GenBank/DDBJ whole genome shotgun (WGS) entry which is preliminary data.</text>
</comment>
<proteinExistence type="inferred from homology"/>
<name>A0A1H3N6F8_9BACT</name>
<organism evidence="3 4">
    <name type="scientific">Rhodonellum ikkaensis</name>
    <dbReference type="NCBI Taxonomy" id="336829"/>
    <lineage>
        <taxon>Bacteria</taxon>
        <taxon>Pseudomonadati</taxon>
        <taxon>Bacteroidota</taxon>
        <taxon>Cytophagia</taxon>
        <taxon>Cytophagales</taxon>
        <taxon>Cytophagaceae</taxon>
        <taxon>Rhodonellum</taxon>
    </lineage>
</organism>
<dbReference type="CDD" id="cd00293">
    <property type="entry name" value="USP-like"/>
    <property type="match status" value="1"/>
</dbReference>
<reference evidence="3 4" key="1">
    <citation type="submission" date="2016-10" db="EMBL/GenBank/DDBJ databases">
        <authorList>
            <person name="Varghese N."/>
            <person name="Submissions S."/>
        </authorList>
    </citation>
    <scope>NUCLEOTIDE SEQUENCE [LARGE SCALE GENOMIC DNA]</scope>
    <source>
        <strain evidence="3 4">DSM 17997</strain>
    </source>
</reference>
<keyword evidence="4" id="KW-1185">Reference proteome</keyword>
<dbReference type="EMBL" id="FNQC01000003">
    <property type="protein sequence ID" value="SDY84541.1"/>
    <property type="molecule type" value="Genomic_DNA"/>
</dbReference>
<dbReference type="Pfam" id="PF00582">
    <property type="entry name" value="Usp"/>
    <property type="match status" value="1"/>
</dbReference>
<dbReference type="InterPro" id="IPR006015">
    <property type="entry name" value="Universal_stress_UspA"/>
</dbReference>
<comment type="similarity">
    <text evidence="1">Belongs to the universal stress protein A family.</text>
</comment>
<feature type="domain" description="UspA" evidence="2">
    <location>
        <begin position="1"/>
        <end position="142"/>
    </location>
</feature>
<evidence type="ECO:0000313" key="4">
    <source>
        <dbReference type="Proteomes" id="UP000199663"/>
    </source>
</evidence>